<evidence type="ECO:0000313" key="6">
    <source>
        <dbReference type="EMBL" id="MDN4613335.1"/>
    </source>
</evidence>
<evidence type="ECO:0000256" key="3">
    <source>
        <dbReference type="ARBA" id="ARBA00022729"/>
    </source>
</evidence>
<dbReference type="PROSITE" id="PS51257">
    <property type="entry name" value="PROKAR_LIPOPROTEIN"/>
    <property type="match status" value="1"/>
</dbReference>
<dbReference type="InterPro" id="IPR025997">
    <property type="entry name" value="SBP_2_dom"/>
</dbReference>
<protein>
    <submittedName>
        <fullName evidence="6">Substrate-binding domain-containing protein</fullName>
    </submittedName>
</protein>
<evidence type="ECO:0000256" key="2">
    <source>
        <dbReference type="ARBA" id="ARBA00007639"/>
    </source>
</evidence>
<feature type="signal peptide" evidence="4">
    <location>
        <begin position="1"/>
        <end position="28"/>
    </location>
</feature>
<dbReference type="Pfam" id="PF13407">
    <property type="entry name" value="Peripla_BP_4"/>
    <property type="match status" value="1"/>
</dbReference>
<accession>A0ABT8K786</accession>
<dbReference type="PANTHER" id="PTHR46847">
    <property type="entry name" value="D-ALLOSE-BINDING PERIPLASMIC PROTEIN-RELATED"/>
    <property type="match status" value="1"/>
</dbReference>
<evidence type="ECO:0000259" key="5">
    <source>
        <dbReference type="Pfam" id="PF13407"/>
    </source>
</evidence>
<dbReference type="RefSeq" id="WP_301211442.1">
    <property type="nucleotide sequence ID" value="NZ_JAROCF010000001.1"/>
</dbReference>
<dbReference type="EMBL" id="JAROCF010000001">
    <property type="protein sequence ID" value="MDN4613335.1"/>
    <property type="molecule type" value="Genomic_DNA"/>
</dbReference>
<feature type="domain" description="Periplasmic binding protein" evidence="5">
    <location>
        <begin position="50"/>
        <end position="301"/>
    </location>
</feature>
<keyword evidence="7" id="KW-1185">Reference proteome</keyword>
<name>A0ABT8K786_9MICO</name>
<dbReference type="Proteomes" id="UP001174208">
    <property type="component" value="Unassembled WGS sequence"/>
</dbReference>
<evidence type="ECO:0000256" key="4">
    <source>
        <dbReference type="SAM" id="SignalP"/>
    </source>
</evidence>
<dbReference type="SUPFAM" id="SSF53822">
    <property type="entry name" value="Periplasmic binding protein-like I"/>
    <property type="match status" value="1"/>
</dbReference>
<proteinExistence type="inferred from homology"/>
<dbReference type="InterPro" id="IPR028082">
    <property type="entry name" value="Peripla_BP_I"/>
</dbReference>
<sequence>MKFRSWRRIGVVAAVAAALTLTGCSAGAAGSGDGGSGKTEGISVALSNGFVNGWRLTLIDKFEKEAGKLKKDGVVSKYTTVNAPGENSATEQASQIRSLVLQKPDMLIVIPASSTALVPAVEEACNAGITVLVLDADMKADCAHIVRNDYAKWGEVSLVPALKAIDGKGDIIINRGVIGSQPEEEFNKRQHEILKDYPGVKVAAEVNGYCDGSTAQKEIVSVLGSLPPIAAVPGCIGGMGVVQAFESAGRPAPVVVFDTDGKSLKFWKDSGISNGSFAALTDPGQGVAALYVGLELLAGEKVPSTVVLPLLEIGQDDLDYWAGTLSADEYAAYPWDEASVKAAIAAVADGKDAEAPALK</sequence>
<dbReference type="Gene3D" id="3.40.50.2300">
    <property type="match status" value="2"/>
</dbReference>
<comment type="similarity">
    <text evidence="2">Belongs to the bacterial solute-binding protein 2 family.</text>
</comment>
<organism evidence="6 7">
    <name type="scientific">Leifsonia williamsii</name>
    <dbReference type="NCBI Taxonomy" id="3035919"/>
    <lineage>
        <taxon>Bacteria</taxon>
        <taxon>Bacillati</taxon>
        <taxon>Actinomycetota</taxon>
        <taxon>Actinomycetes</taxon>
        <taxon>Micrococcales</taxon>
        <taxon>Microbacteriaceae</taxon>
        <taxon>Leifsonia</taxon>
    </lineage>
</organism>
<reference evidence="6" key="1">
    <citation type="submission" date="2023-06" db="EMBL/GenBank/DDBJ databases">
        <title>MT1 and MT2 Draft Genomes of Novel Species.</title>
        <authorList>
            <person name="Venkateswaran K."/>
        </authorList>
    </citation>
    <scope>NUCLEOTIDE SEQUENCE</scope>
    <source>
        <strain evidence="6">F6_8S_P_1B</strain>
    </source>
</reference>
<evidence type="ECO:0000256" key="1">
    <source>
        <dbReference type="ARBA" id="ARBA00004196"/>
    </source>
</evidence>
<comment type="caution">
    <text evidence="6">The sequence shown here is derived from an EMBL/GenBank/DDBJ whole genome shotgun (WGS) entry which is preliminary data.</text>
</comment>
<feature type="chain" id="PRO_5047532019" evidence="4">
    <location>
        <begin position="29"/>
        <end position="359"/>
    </location>
</feature>
<evidence type="ECO:0000313" key="7">
    <source>
        <dbReference type="Proteomes" id="UP001174208"/>
    </source>
</evidence>
<gene>
    <name evidence="6" type="ORF">P5G50_02615</name>
</gene>
<comment type="subcellular location">
    <subcellularLocation>
        <location evidence="1">Cell envelope</location>
    </subcellularLocation>
</comment>
<keyword evidence="3 4" id="KW-0732">Signal</keyword>
<dbReference type="PANTHER" id="PTHR46847:SF1">
    <property type="entry name" value="D-ALLOSE-BINDING PERIPLASMIC PROTEIN-RELATED"/>
    <property type="match status" value="1"/>
</dbReference>